<dbReference type="RefSeq" id="WP_394836262.1">
    <property type="nucleotide sequence ID" value="NZ_CP089929.1"/>
</dbReference>
<proteinExistence type="predicted"/>
<dbReference type="PROSITE" id="PS51257">
    <property type="entry name" value="PROKAR_LIPOPROTEIN"/>
    <property type="match status" value="1"/>
</dbReference>
<keyword evidence="1" id="KW-0732">Signal</keyword>
<feature type="chain" id="PRO_5045506672" description="Lipoprotein" evidence="1">
    <location>
        <begin position="23"/>
        <end position="95"/>
    </location>
</feature>
<organism evidence="2 3">
    <name type="scientific">Pendulispora rubella</name>
    <dbReference type="NCBI Taxonomy" id="2741070"/>
    <lineage>
        <taxon>Bacteria</taxon>
        <taxon>Pseudomonadati</taxon>
        <taxon>Myxococcota</taxon>
        <taxon>Myxococcia</taxon>
        <taxon>Myxococcales</taxon>
        <taxon>Sorangiineae</taxon>
        <taxon>Pendulisporaceae</taxon>
        <taxon>Pendulispora</taxon>
    </lineage>
</organism>
<dbReference type="Proteomes" id="UP001374803">
    <property type="component" value="Chromosome"/>
</dbReference>
<reference evidence="2" key="1">
    <citation type="submission" date="2021-12" db="EMBL/GenBank/DDBJ databases">
        <title>Discovery of the Pendulisporaceae a myxobacterial family with distinct sporulation behavior and unique specialized metabolism.</title>
        <authorList>
            <person name="Garcia R."/>
            <person name="Popoff A."/>
            <person name="Bader C.D."/>
            <person name="Loehr J."/>
            <person name="Walesch S."/>
            <person name="Walt C."/>
            <person name="Boldt J."/>
            <person name="Bunk B."/>
            <person name="Haeckl F.J.F.P.J."/>
            <person name="Gunesch A.P."/>
            <person name="Birkelbach J."/>
            <person name="Nuebel U."/>
            <person name="Pietschmann T."/>
            <person name="Bach T."/>
            <person name="Mueller R."/>
        </authorList>
    </citation>
    <scope>NUCLEOTIDE SEQUENCE</scope>
    <source>
        <strain evidence="2">MSr11367</strain>
    </source>
</reference>
<protein>
    <recommendedName>
        <fullName evidence="4">Lipoprotein</fullName>
    </recommendedName>
</protein>
<gene>
    <name evidence="2" type="ORF">LVJ94_05055</name>
</gene>
<keyword evidence="3" id="KW-1185">Reference proteome</keyword>
<dbReference type="EMBL" id="CP089983">
    <property type="protein sequence ID" value="WXB06613.1"/>
    <property type="molecule type" value="Genomic_DNA"/>
</dbReference>
<evidence type="ECO:0000256" key="1">
    <source>
        <dbReference type="SAM" id="SignalP"/>
    </source>
</evidence>
<name>A0ABZ2L9J1_9BACT</name>
<feature type="signal peptide" evidence="1">
    <location>
        <begin position="1"/>
        <end position="22"/>
    </location>
</feature>
<evidence type="ECO:0008006" key="4">
    <source>
        <dbReference type="Google" id="ProtNLM"/>
    </source>
</evidence>
<sequence>MTKNLFTTALALLLGASLSACATEASSADEEIPATTEQAIGDPCCRGGDYICQSTGREFTHGIGATCGPTAGAARTACENHCPEACKHSSWNYCN</sequence>
<evidence type="ECO:0000313" key="2">
    <source>
        <dbReference type="EMBL" id="WXB06613.1"/>
    </source>
</evidence>
<accession>A0ABZ2L9J1</accession>
<evidence type="ECO:0000313" key="3">
    <source>
        <dbReference type="Proteomes" id="UP001374803"/>
    </source>
</evidence>